<sequence length="820" mass="88597">MGGGGLPDAEWQQLNSSCPEGELRLEGLYQVREPINISQGCKLIALGAVEIWLWQPISFQRLDLHGTVSFIAQDYLTGPCLTIHGNASIHPGSVVTFEGCVNLHSSRYSREDQSKSSFDLCDWALGGSLHTDGDLIIQGARLDIKSSYTNSCGGAVYVRGCFSLVCSSMLIVDVSTGFSGGGLYVGDNLTLLNATLKVTDARADFRGGALHCSQDISVVNSTLAVDDASALFGGALSAYGSLQLDHASVTLSHATAARSGGGAHCTSITVSESDLTVRHAQAASAGGAFFARKFMEFRSGRIYIDSVFADFGGGIYTVIYVQHPAKLHMRNVSASAVGRGAGIYAGQIEAAEAEMTLQGTARGSALFAERLCHLGKVNCSAAPGCRLRAMERVPEVRQLFCSRGEGFVRRTTTLSCQPCHEQTTRLTKDATLPCTSCPEIPMPISCESAKVTLPAGAMVNLKPIPRWEDSGESYNLTDLTEWYFCPNRQACPIGFVEAGHWPGDDAKFEDVPCREGFCGPGCVHCAWQFARSDSDVLHCIKCADKVMVYILMHLAWDVGFFTYAAVSVAAGKRDRPLSRTLLNQLMAFAGVASSVLSAVAKTDPVATLANTSRLLRSFVAQDAVSLSAECLLRHFGFPQELYMAHLMSSVLPAVLVVFLAAVKGPWLAVVVGTNVFLPSFTAAFGKYLVSYRLRPNEDTLLEFLPPLGLQQNVTVVVIVSSIIFCFVIGPGSWIYAVKRRRDHWEDPPHVRYLLSEYRNGCSAWEVERLVRKMLLSLITAMVPVSYSPDALIFLCLLVAMTDFGLDPGGSGNTMWLELVV</sequence>
<dbReference type="EMBL" id="CAJNDS010000174">
    <property type="protein sequence ID" value="CAE7022013.1"/>
    <property type="molecule type" value="Genomic_DNA"/>
</dbReference>
<feature type="transmembrane region" description="Helical" evidence="1">
    <location>
        <begin position="581"/>
        <end position="600"/>
    </location>
</feature>
<feature type="transmembrane region" description="Helical" evidence="1">
    <location>
        <begin position="546"/>
        <end position="569"/>
    </location>
</feature>
<feature type="transmembrane region" description="Helical" evidence="1">
    <location>
        <begin position="774"/>
        <end position="800"/>
    </location>
</feature>
<evidence type="ECO:0000313" key="3">
    <source>
        <dbReference type="Proteomes" id="UP000604046"/>
    </source>
</evidence>
<keyword evidence="1" id="KW-0812">Transmembrane</keyword>
<keyword evidence="3" id="KW-1185">Reference proteome</keyword>
<gene>
    <name evidence="2" type="ORF">SNAT2548_LOCUS2901</name>
</gene>
<feature type="transmembrane region" description="Helical" evidence="1">
    <location>
        <begin position="641"/>
        <end position="659"/>
    </location>
</feature>
<proteinExistence type="predicted"/>
<feature type="transmembrane region" description="Helical" evidence="1">
    <location>
        <begin position="666"/>
        <end position="689"/>
    </location>
</feature>
<evidence type="ECO:0000256" key="1">
    <source>
        <dbReference type="SAM" id="Phobius"/>
    </source>
</evidence>
<accession>A0A812I566</accession>
<dbReference type="AlphaFoldDB" id="A0A812I566"/>
<dbReference type="SUPFAM" id="SSF51126">
    <property type="entry name" value="Pectin lyase-like"/>
    <property type="match status" value="1"/>
</dbReference>
<keyword evidence="1" id="KW-1133">Transmembrane helix</keyword>
<reference evidence="2" key="1">
    <citation type="submission" date="2021-02" db="EMBL/GenBank/DDBJ databases">
        <authorList>
            <person name="Dougan E. K."/>
            <person name="Rhodes N."/>
            <person name="Thang M."/>
            <person name="Chan C."/>
        </authorList>
    </citation>
    <scope>NUCLEOTIDE SEQUENCE</scope>
</reference>
<keyword evidence="1" id="KW-0472">Membrane</keyword>
<comment type="caution">
    <text evidence="2">The sequence shown here is derived from an EMBL/GenBank/DDBJ whole genome shotgun (WGS) entry which is preliminary data.</text>
</comment>
<protein>
    <submittedName>
        <fullName evidence="2">Uncharacterized protein</fullName>
    </submittedName>
</protein>
<dbReference type="Gene3D" id="2.160.20.20">
    <property type="match status" value="1"/>
</dbReference>
<organism evidence="2 3">
    <name type="scientific">Symbiodinium natans</name>
    <dbReference type="NCBI Taxonomy" id="878477"/>
    <lineage>
        <taxon>Eukaryota</taxon>
        <taxon>Sar</taxon>
        <taxon>Alveolata</taxon>
        <taxon>Dinophyceae</taxon>
        <taxon>Suessiales</taxon>
        <taxon>Symbiodiniaceae</taxon>
        <taxon>Symbiodinium</taxon>
    </lineage>
</organism>
<dbReference type="Proteomes" id="UP000604046">
    <property type="component" value="Unassembled WGS sequence"/>
</dbReference>
<evidence type="ECO:0000313" key="2">
    <source>
        <dbReference type="EMBL" id="CAE7022013.1"/>
    </source>
</evidence>
<name>A0A812I566_9DINO</name>
<feature type="transmembrane region" description="Helical" evidence="1">
    <location>
        <begin position="709"/>
        <end position="735"/>
    </location>
</feature>
<dbReference type="InterPro" id="IPR012332">
    <property type="entry name" value="Autotransporter_pectin_lyase_C"/>
</dbReference>
<dbReference type="InterPro" id="IPR011050">
    <property type="entry name" value="Pectin_lyase_fold/virulence"/>
</dbReference>